<dbReference type="Proteomes" id="UP000078454">
    <property type="component" value="Unassembled WGS sequence"/>
</dbReference>
<evidence type="ECO:0000313" key="2">
    <source>
        <dbReference type="Proteomes" id="UP000078454"/>
    </source>
</evidence>
<keyword evidence="2" id="KW-1185">Reference proteome</keyword>
<dbReference type="EMBL" id="LYPB01000072">
    <property type="protein sequence ID" value="OAS17466.1"/>
    <property type="molecule type" value="Genomic_DNA"/>
</dbReference>
<reference evidence="1 2" key="1">
    <citation type="submission" date="2016-05" db="EMBL/GenBank/DDBJ databases">
        <title>Paenibacillus sp. 1ZS3-15 nov., isolated from the rhizosphere soil.</title>
        <authorList>
            <person name="Zhang X.X."/>
            <person name="Zhang J."/>
        </authorList>
    </citation>
    <scope>NUCLEOTIDE SEQUENCE [LARGE SCALE GENOMIC DNA]</scope>
    <source>
        <strain evidence="1 2">1ZS3-15</strain>
    </source>
</reference>
<protein>
    <submittedName>
        <fullName evidence="1">Uncharacterized protein</fullName>
    </submittedName>
</protein>
<gene>
    <name evidence="1" type="ORF">A8708_22130</name>
</gene>
<name>A0A198A8R8_9BACL</name>
<organism evidence="1 2">
    <name type="scientific">Paenibacillus oryzisoli</name>
    <dbReference type="NCBI Taxonomy" id="1850517"/>
    <lineage>
        <taxon>Bacteria</taxon>
        <taxon>Bacillati</taxon>
        <taxon>Bacillota</taxon>
        <taxon>Bacilli</taxon>
        <taxon>Bacillales</taxon>
        <taxon>Paenibacillaceae</taxon>
        <taxon>Paenibacillus</taxon>
    </lineage>
</organism>
<evidence type="ECO:0000313" key="1">
    <source>
        <dbReference type="EMBL" id="OAS17466.1"/>
    </source>
</evidence>
<proteinExistence type="predicted"/>
<dbReference type="AlphaFoldDB" id="A0A198A8R8"/>
<accession>A0A198A8R8</accession>
<sequence>MGNISLPRPEEGMSNEDIMDLFAKMSKTVEWLANGRIDSVNVREIGGFNVSKDTLKHSSGIVGMSSDGTDDLSIRFWAGSADPTTAPFRVQQDGSMYSTKGNIGGFVIGQKSLTDVAGTFGLSSVVTSGNDLRYWAGSATAGSAPFRVYEDGTVHASNLNITGGSINAGFDVTIGNKLHMNQYSFGNGIDWGSIQIYIDPAAASLRFVAPSGIYANGKRIDV</sequence>
<dbReference type="STRING" id="1850517.A8708_22130"/>
<comment type="caution">
    <text evidence="1">The sequence shown here is derived from an EMBL/GenBank/DDBJ whole genome shotgun (WGS) entry which is preliminary data.</text>
</comment>
<dbReference type="RefSeq" id="WP_068665976.1">
    <property type="nucleotide sequence ID" value="NZ_LYPB01000072.1"/>
</dbReference>
<dbReference type="OrthoDB" id="5090100at2"/>